<feature type="domain" description="ABC transporter" evidence="10">
    <location>
        <begin position="7"/>
        <end position="248"/>
    </location>
</feature>
<comment type="subcellular location">
    <subcellularLocation>
        <location evidence="1">Cell membrane</location>
        <topology evidence="1">Peripheral membrane protein</topology>
    </subcellularLocation>
</comment>
<dbReference type="InterPro" id="IPR003593">
    <property type="entry name" value="AAA+_ATPase"/>
</dbReference>
<evidence type="ECO:0000256" key="3">
    <source>
        <dbReference type="ARBA" id="ARBA00022475"/>
    </source>
</evidence>
<dbReference type="SMART" id="SM00382">
    <property type="entry name" value="AAA"/>
    <property type="match status" value="1"/>
</dbReference>
<comment type="caution">
    <text evidence="11">The sequence shown here is derived from an EMBL/GenBank/DDBJ whole genome shotgun (WGS) entry which is preliminary data.</text>
</comment>
<dbReference type="PROSITE" id="PS50893">
    <property type="entry name" value="ABC_TRANSPORTER_2"/>
    <property type="match status" value="1"/>
</dbReference>
<proteinExistence type="predicted"/>
<accession>A0ABR7CMD2</accession>
<evidence type="ECO:0000256" key="9">
    <source>
        <dbReference type="ARBA" id="ARBA00023136"/>
    </source>
</evidence>
<evidence type="ECO:0000256" key="5">
    <source>
        <dbReference type="ARBA" id="ARBA00022741"/>
    </source>
</evidence>
<evidence type="ECO:0000256" key="2">
    <source>
        <dbReference type="ARBA" id="ARBA00022448"/>
    </source>
</evidence>
<dbReference type="RefSeq" id="WP_118655868.1">
    <property type="nucleotide sequence ID" value="NZ_JACOOK010000003.1"/>
</dbReference>
<evidence type="ECO:0000256" key="4">
    <source>
        <dbReference type="ARBA" id="ARBA00022496"/>
    </source>
</evidence>
<evidence type="ECO:0000313" key="11">
    <source>
        <dbReference type="EMBL" id="MBC5616826.1"/>
    </source>
</evidence>
<organism evidence="11 12">
    <name type="scientific">Alistipes hominis</name>
    <dbReference type="NCBI Taxonomy" id="2763015"/>
    <lineage>
        <taxon>Bacteria</taxon>
        <taxon>Pseudomonadati</taxon>
        <taxon>Bacteroidota</taxon>
        <taxon>Bacteroidia</taxon>
        <taxon>Bacteroidales</taxon>
        <taxon>Rikenellaceae</taxon>
        <taxon>Alistipes</taxon>
    </lineage>
</organism>
<name>A0ABR7CMD2_9BACT</name>
<dbReference type="InterPro" id="IPR051535">
    <property type="entry name" value="Siderophore_ABC-ATPase"/>
</dbReference>
<dbReference type="Gene3D" id="3.40.50.300">
    <property type="entry name" value="P-loop containing nucleotide triphosphate hydrolases"/>
    <property type="match status" value="1"/>
</dbReference>
<evidence type="ECO:0000256" key="6">
    <source>
        <dbReference type="ARBA" id="ARBA00022840"/>
    </source>
</evidence>
<evidence type="ECO:0000259" key="10">
    <source>
        <dbReference type="PROSITE" id="PS50893"/>
    </source>
</evidence>
<dbReference type="Proteomes" id="UP000636891">
    <property type="component" value="Unassembled WGS sequence"/>
</dbReference>
<keyword evidence="4" id="KW-0410">Iron transport</keyword>
<evidence type="ECO:0000313" key="12">
    <source>
        <dbReference type="Proteomes" id="UP000636891"/>
    </source>
</evidence>
<keyword evidence="9" id="KW-0472">Membrane</keyword>
<keyword evidence="8" id="KW-0406">Ion transport</keyword>
<protein>
    <submittedName>
        <fullName evidence="11">ABC transporter ATP-binding protein</fullName>
    </submittedName>
</protein>
<dbReference type="CDD" id="cd03214">
    <property type="entry name" value="ABC_Iron-Siderophores_B12_Hemin"/>
    <property type="match status" value="1"/>
</dbReference>
<dbReference type="EMBL" id="JACOOK010000003">
    <property type="protein sequence ID" value="MBC5616826.1"/>
    <property type="molecule type" value="Genomic_DNA"/>
</dbReference>
<evidence type="ECO:0000256" key="7">
    <source>
        <dbReference type="ARBA" id="ARBA00023004"/>
    </source>
</evidence>
<gene>
    <name evidence="11" type="ORF">H8S08_07300</name>
</gene>
<evidence type="ECO:0000256" key="1">
    <source>
        <dbReference type="ARBA" id="ARBA00004202"/>
    </source>
</evidence>
<keyword evidence="5" id="KW-0547">Nucleotide-binding</keyword>
<evidence type="ECO:0000256" key="8">
    <source>
        <dbReference type="ARBA" id="ARBA00023065"/>
    </source>
</evidence>
<dbReference type="InterPro" id="IPR027417">
    <property type="entry name" value="P-loop_NTPase"/>
</dbReference>
<sequence>MERRCVITGERLSIGYRLGGRGVRRVHEGLSFSLRAGELTCLLGPNGAGKSTLLKTLGGGRTLLDGELRLCGEPFGKYSETRRSRLVGVVLTDKVYAGGLRVHQLVALGRYPYTGFFGNLGAEDRRVVDWAMEAVGIAGKAGSYVAELSDGERQKAMIAKALAQQCPVILLDEPTAFLDIISRIEVMNLLYRLAREEHKAVLLSTHDVDQALLLADSLWLMSQQNGLLCGTTEDLVLNGSLNRFFSRGDVEFDPDNGRFRHCGGVGRTVSVEAADDRLLLWARNALMRNGYAAQSGADGNDGMRLRVHAADNIEFFRPDGVAVRCASFAEWIELLNETDCG</sequence>
<keyword evidence="6 11" id="KW-0067">ATP-binding</keyword>
<dbReference type="SUPFAM" id="SSF52540">
    <property type="entry name" value="P-loop containing nucleoside triphosphate hydrolases"/>
    <property type="match status" value="1"/>
</dbReference>
<dbReference type="PANTHER" id="PTHR42771">
    <property type="entry name" value="IRON(3+)-HYDROXAMATE IMPORT ATP-BINDING PROTEIN FHUC"/>
    <property type="match status" value="1"/>
</dbReference>
<dbReference type="PANTHER" id="PTHR42771:SF2">
    <property type="entry name" value="IRON(3+)-HYDROXAMATE IMPORT ATP-BINDING PROTEIN FHUC"/>
    <property type="match status" value="1"/>
</dbReference>
<reference evidence="11 12" key="1">
    <citation type="submission" date="2020-08" db="EMBL/GenBank/DDBJ databases">
        <title>Genome public.</title>
        <authorList>
            <person name="Liu C."/>
            <person name="Sun Q."/>
        </authorList>
    </citation>
    <scope>NUCLEOTIDE SEQUENCE [LARGE SCALE GENOMIC DNA]</scope>
    <source>
        <strain evidence="11 12">New-7</strain>
    </source>
</reference>
<dbReference type="InterPro" id="IPR003439">
    <property type="entry name" value="ABC_transporter-like_ATP-bd"/>
</dbReference>
<keyword evidence="12" id="KW-1185">Reference proteome</keyword>
<keyword evidence="7" id="KW-0408">Iron</keyword>
<keyword evidence="2" id="KW-0813">Transport</keyword>
<keyword evidence="3" id="KW-1003">Cell membrane</keyword>
<dbReference type="GO" id="GO:0005524">
    <property type="term" value="F:ATP binding"/>
    <property type="evidence" value="ECO:0007669"/>
    <property type="project" value="UniProtKB-KW"/>
</dbReference>
<dbReference type="Pfam" id="PF00005">
    <property type="entry name" value="ABC_tran"/>
    <property type="match status" value="1"/>
</dbReference>